<dbReference type="PANTHER" id="PTHR10788">
    <property type="entry name" value="TREHALOSE-6-PHOSPHATE SYNTHASE"/>
    <property type="match status" value="1"/>
</dbReference>
<dbReference type="STRING" id="390242.SAMN04488024_11382"/>
<dbReference type="RefSeq" id="WP_090772295.1">
    <property type="nucleotide sequence ID" value="NZ_FMZH01000013.1"/>
</dbReference>
<dbReference type="NCBIfam" id="TIGR01484">
    <property type="entry name" value="HAD-SF-IIB"/>
    <property type="match status" value="1"/>
</dbReference>
<keyword evidence="4" id="KW-1185">Reference proteome</keyword>
<dbReference type="SUPFAM" id="SSF53756">
    <property type="entry name" value="UDP-Glycosyltransferase/glycogen phosphorylase"/>
    <property type="match status" value="1"/>
</dbReference>
<dbReference type="InterPro" id="IPR006379">
    <property type="entry name" value="HAD-SF_hydro_IIB"/>
</dbReference>
<dbReference type="EMBL" id="FMZH01000013">
    <property type="protein sequence ID" value="SDE19234.1"/>
    <property type="molecule type" value="Genomic_DNA"/>
</dbReference>
<dbReference type="PANTHER" id="PTHR10788:SF106">
    <property type="entry name" value="BCDNA.GH08860"/>
    <property type="match status" value="1"/>
</dbReference>
<evidence type="ECO:0000256" key="1">
    <source>
        <dbReference type="ARBA" id="ARBA00006330"/>
    </source>
</evidence>
<dbReference type="Gene3D" id="3.40.50.2000">
    <property type="entry name" value="Glycogen Phosphorylase B"/>
    <property type="match status" value="2"/>
</dbReference>
<dbReference type="GO" id="GO:0005992">
    <property type="term" value="P:trehalose biosynthetic process"/>
    <property type="evidence" value="ECO:0007669"/>
    <property type="project" value="InterPro"/>
</dbReference>
<comment type="similarity">
    <text evidence="1">In the C-terminal section; belongs to the trehalose phosphatase family.</text>
</comment>
<dbReference type="Pfam" id="PF00982">
    <property type="entry name" value="Glyco_transf_20"/>
    <property type="match status" value="1"/>
</dbReference>
<reference evidence="4" key="1">
    <citation type="submission" date="2016-10" db="EMBL/GenBank/DDBJ databases">
        <authorList>
            <person name="Varghese N."/>
            <person name="Submissions S."/>
        </authorList>
    </citation>
    <scope>NUCLEOTIDE SEQUENCE [LARGE SCALE GENOMIC DNA]</scope>
    <source>
        <strain evidence="4">DSM 18609</strain>
    </source>
</reference>
<evidence type="ECO:0000313" key="3">
    <source>
        <dbReference type="EMBL" id="SDE19234.1"/>
    </source>
</evidence>
<dbReference type="Proteomes" id="UP000199455">
    <property type="component" value="Unassembled WGS sequence"/>
</dbReference>
<dbReference type="GO" id="GO:0005829">
    <property type="term" value="C:cytosol"/>
    <property type="evidence" value="ECO:0007669"/>
    <property type="project" value="TreeGrafter"/>
</dbReference>
<dbReference type="Gene3D" id="3.40.50.1000">
    <property type="entry name" value="HAD superfamily/HAD-like"/>
    <property type="match status" value="1"/>
</dbReference>
<dbReference type="InterPro" id="IPR023214">
    <property type="entry name" value="HAD_sf"/>
</dbReference>
<dbReference type="NCBIfam" id="TIGR00685">
    <property type="entry name" value="T6PP"/>
    <property type="match status" value="1"/>
</dbReference>
<dbReference type="AlphaFoldDB" id="A0A1G7AWH7"/>
<dbReference type="GO" id="GO:0003825">
    <property type="term" value="F:alpha,alpha-trehalose-phosphate synthase (UDP-forming) activity"/>
    <property type="evidence" value="ECO:0007669"/>
    <property type="project" value="TreeGrafter"/>
</dbReference>
<proteinExistence type="inferred from homology"/>
<organism evidence="3 4">
    <name type="scientific">Pedobacter soli</name>
    <dbReference type="NCBI Taxonomy" id="390242"/>
    <lineage>
        <taxon>Bacteria</taxon>
        <taxon>Pseudomonadati</taxon>
        <taxon>Bacteroidota</taxon>
        <taxon>Sphingobacteriia</taxon>
        <taxon>Sphingobacteriales</taxon>
        <taxon>Sphingobacteriaceae</taxon>
        <taxon>Pedobacter</taxon>
    </lineage>
</organism>
<evidence type="ECO:0000313" key="4">
    <source>
        <dbReference type="Proteomes" id="UP000199455"/>
    </source>
</evidence>
<dbReference type="CDD" id="cd03788">
    <property type="entry name" value="GT20_TPS"/>
    <property type="match status" value="1"/>
</dbReference>
<dbReference type="Pfam" id="PF02358">
    <property type="entry name" value="Trehalose_PPase"/>
    <property type="match status" value="1"/>
</dbReference>
<dbReference type="NCBIfam" id="NF011071">
    <property type="entry name" value="PRK14501.1"/>
    <property type="match status" value="1"/>
</dbReference>
<dbReference type="InterPro" id="IPR003337">
    <property type="entry name" value="Trehalose_PPase"/>
</dbReference>
<sequence length="746" mass="84307">MQKRLLIVSNRLPISIEKNNEGYSFRQSSGGLISAVGAYLKGQGAKVFSEKLWAGVPDCGEDIWGLASLNHTGADYDFLPVFTSTGDYEDYYNGFSNSVLWPLFHYFPSLADYRPDFFEAYQRVNQQFAEKLSQVIHEGDTVWIHDYHLMMLPGLLRKKIPGITIAFFLHIPFPSAELFRVIPRAWQKALLEGMLGADLIGFHTAEYVSHFLKSLQLSIGLEHEGEYIAHQHREIKADAFPVSIDFSLFNSAHRSKEVSAAKDKYLAIKGDKKMIFSVDRLDYTKGIFNRLRAFEHFLTTNPAYIGKIVFIMVVVPSRHSIFQYSERKKKIDEFIGRLNSTMGTISWQPVIYQYDHLGFHDLLGLYMACDVALVTPLRDGMNLVAKEFVASRNDKMGVLILSEMAGAAFELTESLLINPNDVLEMAEMLCVALEMDPVEQGQRLSVMRERIERYDVNAWALDFFTQLSRIKERQKKFDIRFMDAFSKSVLLNAYAESSHRLLLLDYDGTLVPFSSQPEHASPDQLLLSQLSSLSSDPRVSLYIISGRDSATLEKWLGHLPIGLIGEHGAKVKSIGGDWVVAIEDMAVGWKKKIRLIMEEFVSRTPGSFMEEKDFSLAWHYRRAEVSLGLKRAGELGKRLLEFTAGLSLDVLDGNRVIEVRNHGVNKGRAVEDILKKKQKSFILCIGDDHTDEDMFRVLAGIEAAFTIKVGNQASLAKYNLHSPYVVSSLLGTIIDFPDPNGLHTIE</sequence>
<dbReference type="Gene3D" id="3.30.70.1020">
    <property type="entry name" value="Trehalose-6-phosphate phosphatase related protein, domain 2"/>
    <property type="match status" value="1"/>
</dbReference>
<protein>
    <submittedName>
        <fullName evidence="3">Trehalose 6-phosphate synthase /trehalose 6-phosphatase</fullName>
    </submittedName>
</protein>
<dbReference type="SUPFAM" id="SSF56784">
    <property type="entry name" value="HAD-like"/>
    <property type="match status" value="1"/>
</dbReference>
<accession>A0A1G7AWH7</accession>
<dbReference type="CDD" id="cd01627">
    <property type="entry name" value="HAD_TPP"/>
    <property type="match status" value="1"/>
</dbReference>
<evidence type="ECO:0000256" key="2">
    <source>
        <dbReference type="ARBA" id="ARBA00008799"/>
    </source>
</evidence>
<dbReference type="GO" id="GO:0004805">
    <property type="term" value="F:trehalose-phosphatase activity"/>
    <property type="evidence" value="ECO:0007669"/>
    <property type="project" value="TreeGrafter"/>
</dbReference>
<comment type="similarity">
    <text evidence="2">Belongs to the glycosyltransferase 20 family.</text>
</comment>
<name>A0A1G7AWH7_9SPHI</name>
<gene>
    <name evidence="3" type="ORF">SAMN04488024_11382</name>
</gene>
<dbReference type="InterPro" id="IPR001830">
    <property type="entry name" value="Glyco_trans_20"/>
</dbReference>
<dbReference type="InterPro" id="IPR036412">
    <property type="entry name" value="HAD-like_sf"/>
</dbReference>